<dbReference type="AlphaFoldDB" id="M3A7I3"/>
<dbReference type="SUPFAM" id="SSF55781">
    <property type="entry name" value="GAF domain-like"/>
    <property type="match status" value="1"/>
</dbReference>
<keyword evidence="6" id="KW-0472">Membrane</keyword>
<dbReference type="SUPFAM" id="SSF47384">
    <property type="entry name" value="Homodimeric domain of signal transducing histidine kinase"/>
    <property type="match status" value="1"/>
</dbReference>
<keyword evidence="11" id="KW-1185">Reference proteome</keyword>
<dbReference type="InterPro" id="IPR003661">
    <property type="entry name" value="HisK_dim/P_dom"/>
</dbReference>
<dbReference type="CDD" id="cd00082">
    <property type="entry name" value="HisKA"/>
    <property type="match status" value="1"/>
</dbReference>
<evidence type="ECO:0000259" key="8">
    <source>
        <dbReference type="PROSITE" id="PS50112"/>
    </source>
</evidence>
<dbReference type="Proteomes" id="UP000011744">
    <property type="component" value="Unassembled WGS sequence"/>
</dbReference>
<dbReference type="GO" id="GO:0006355">
    <property type="term" value="P:regulation of DNA-templated transcription"/>
    <property type="evidence" value="ECO:0007669"/>
    <property type="project" value="InterPro"/>
</dbReference>
<dbReference type="PATRIC" id="fig|1244869.3.peg.3669"/>
<dbReference type="eggNOG" id="COG4251">
    <property type="taxonomic scope" value="Bacteria"/>
</dbReference>
<dbReference type="Pfam" id="PF00512">
    <property type="entry name" value="HisKA"/>
    <property type="match status" value="1"/>
</dbReference>
<organism evidence="10 11">
    <name type="scientific">Paramagnetospirillum caucaseum</name>
    <dbReference type="NCBI Taxonomy" id="1244869"/>
    <lineage>
        <taxon>Bacteria</taxon>
        <taxon>Pseudomonadati</taxon>
        <taxon>Pseudomonadota</taxon>
        <taxon>Alphaproteobacteria</taxon>
        <taxon>Rhodospirillales</taxon>
        <taxon>Magnetospirillaceae</taxon>
        <taxon>Paramagnetospirillum</taxon>
    </lineage>
</organism>
<dbReference type="PROSITE" id="PS50112">
    <property type="entry name" value="PAS"/>
    <property type="match status" value="2"/>
</dbReference>
<evidence type="ECO:0000313" key="10">
    <source>
        <dbReference type="EMBL" id="EME68449.1"/>
    </source>
</evidence>
<dbReference type="Gene3D" id="3.30.450.40">
    <property type="match status" value="1"/>
</dbReference>
<dbReference type="InterPro" id="IPR036890">
    <property type="entry name" value="HATPase_C_sf"/>
</dbReference>
<dbReference type="InterPro" id="IPR000014">
    <property type="entry name" value="PAS"/>
</dbReference>
<dbReference type="SUPFAM" id="SSF55874">
    <property type="entry name" value="ATPase domain of HSP90 chaperone/DNA topoisomerase II/histidine kinase"/>
    <property type="match status" value="1"/>
</dbReference>
<feature type="domain" description="Histidine kinase" evidence="7">
    <location>
        <begin position="773"/>
        <end position="988"/>
    </location>
</feature>
<feature type="domain" description="PAS" evidence="8">
    <location>
        <begin position="635"/>
        <end position="705"/>
    </location>
</feature>
<evidence type="ECO:0000256" key="1">
    <source>
        <dbReference type="ARBA" id="ARBA00000085"/>
    </source>
</evidence>
<dbReference type="STRING" id="1244869.H261_18355"/>
<comment type="catalytic activity">
    <reaction evidence="1">
        <text>ATP + protein L-histidine = ADP + protein N-phospho-L-histidine.</text>
        <dbReference type="EC" id="2.7.13.3"/>
    </reaction>
</comment>
<dbReference type="SMART" id="SM00388">
    <property type="entry name" value="HisKA"/>
    <property type="match status" value="1"/>
</dbReference>
<evidence type="ECO:0000256" key="5">
    <source>
        <dbReference type="ARBA" id="ARBA00022777"/>
    </source>
</evidence>
<evidence type="ECO:0000259" key="7">
    <source>
        <dbReference type="PROSITE" id="PS50109"/>
    </source>
</evidence>
<dbReference type="InterPro" id="IPR000700">
    <property type="entry name" value="PAS-assoc_C"/>
</dbReference>
<feature type="domain" description="PAS" evidence="8">
    <location>
        <begin position="336"/>
        <end position="389"/>
    </location>
</feature>
<dbReference type="CDD" id="cd18773">
    <property type="entry name" value="PDC1_HK_sensor"/>
    <property type="match status" value="1"/>
</dbReference>
<protein>
    <recommendedName>
        <fullName evidence="2">histidine kinase</fullName>
        <ecNumber evidence="2">2.7.13.3</ecNumber>
    </recommendedName>
</protein>
<dbReference type="Gene3D" id="3.30.450.20">
    <property type="entry name" value="PAS domain"/>
    <property type="match status" value="4"/>
</dbReference>
<dbReference type="CDD" id="cd12915">
    <property type="entry name" value="PDC2_DGC_like"/>
    <property type="match status" value="1"/>
</dbReference>
<feature type="transmembrane region" description="Helical" evidence="6">
    <location>
        <begin position="12"/>
        <end position="31"/>
    </location>
</feature>
<dbReference type="NCBIfam" id="TIGR00229">
    <property type="entry name" value="sensory_box"/>
    <property type="match status" value="2"/>
</dbReference>
<dbReference type="eggNOG" id="COG2203">
    <property type="taxonomic scope" value="Bacteria"/>
</dbReference>
<comment type="caution">
    <text evidence="10">The sequence shown here is derived from an EMBL/GenBank/DDBJ whole genome shotgun (WGS) entry which is preliminary data.</text>
</comment>
<gene>
    <name evidence="10" type="ORF">H261_18355</name>
</gene>
<dbReference type="InterPro" id="IPR035965">
    <property type="entry name" value="PAS-like_dom_sf"/>
</dbReference>
<keyword evidence="6" id="KW-0812">Transmembrane</keyword>
<dbReference type="PROSITE" id="PS50113">
    <property type="entry name" value="PAC"/>
    <property type="match status" value="1"/>
</dbReference>
<keyword evidence="4" id="KW-0808">Transferase</keyword>
<dbReference type="InterPro" id="IPR013767">
    <property type="entry name" value="PAS_fold"/>
</dbReference>
<feature type="domain" description="PAC" evidence="9">
    <location>
        <begin position="704"/>
        <end position="755"/>
    </location>
</feature>
<dbReference type="EMBL" id="AONQ01000065">
    <property type="protein sequence ID" value="EME68449.1"/>
    <property type="molecule type" value="Genomic_DNA"/>
</dbReference>
<dbReference type="PRINTS" id="PR00344">
    <property type="entry name" value="BCTRLSENSOR"/>
</dbReference>
<evidence type="ECO:0000313" key="11">
    <source>
        <dbReference type="Proteomes" id="UP000011744"/>
    </source>
</evidence>
<dbReference type="Pfam" id="PF08448">
    <property type="entry name" value="PAS_4"/>
    <property type="match status" value="1"/>
</dbReference>
<dbReference type="InterPro" id="IPR013656">
    <property type="entry name" value="PAS_4"/>
</dbReference>
<reference evidence="10 11" key="1">
    <citation type="journal article" date="2014" name="Genome Announc.">
        <title>Draft Genome Sequence of Magnetospirillum sp. Strain SO-1, a Freshwater Magnetotactic Bacterium Isolated from the Ol'khovka River, Russia.</title>
        <authorList>
            <person name="Grouzdev D.S."/>
            <person name="Dziuba M.V."/>
            <person name="Sukhacheva M.S."/>
            <person name="Mardanov A.V."/>
            <person name="Beletskiy A.V."/>
            <person name="Kuznetsov B.B."/>
            <person name="Skryabin K.G."/>
        </authorList>
    </citation>
    <scope>NUCLEOTIDE SEQUENCE [LARGE SCALE GENOMIC DNA]</scope>
    <source>
        <strain evidence="10 11">SO-1</strain>
    </source>
</reference>
<dbReference type="CDD" id="cd00130">
    <property type="entry name" value="PAS"/>
    <property type="match status" value="2"/>
</dbReference>
<evidence type="ECO:0000256" key="4">
    <source>
        <dbReference type="ARBA" id="ARBA00022679"/>
    </source>
</evidence>
<keyword evidence="5 10" id="KW-0418">Kinase</keyword>
<dbReference type="Pfam" id="PF00989">
    <property type="entry name" value="PAS"/>
    <property type="match status" value="1"/>
</dbReference>
<name>M3A7I3_9PROT</name>
<dbReference type="FunFam" id="3.30.565.10:FF:000006">
    <property type="entry name" value="Sensor histidine kinase WalK"/>
    <property type="match status" value="1"/>
</dbReference>
<dbReference type="InterPro" id="IPR003018">
    <property type="entry name" value="GAF"/>
</dbReference>
<dbReference type="SMART" id="SM00091">
    <property type="entry name" value="PAS"/>
    <property type="match status" value="2"/>
</dbReference>
<dbReference type="EC" id="2.7.13.3" evidence="2"/>
<evidence type="ECO:0000256" key="2">
    <source>
        <dbReference type="ARBA" id="ARBA00012438"/>
    </source>
</evidence>
<dbReference type="Pfam" id="PF13185">
    <property type="entry name" value="GAF_2"/>
    <property type="match status" value="1"/>
</dbReference>
<dbReference type="RefSeq" id="WP_008620427.1">
    <property type="nucleotide sequence ID" value="NZ_AONQ01000065.1"/>
</dbReference>
<evidence type="ECO:0000256" key="3">
    <source>
        <dbReference type="ARBA" id="ARBA00022553"/>
    </source>
</evidence>
<dbReference type="Gene3D" id="1.10.287.130">
    <property type="match status" value="1"/>
</dbReference>
<dbReference type="InterPro" id="IPR052162">
    <property type="entry name" value="Sensor_kinase/Photoreceptor"/>
</dbReference>
<dbReference type="PANTHER" id="PTHR43304:SF1">
    <property type="entry name" value="PAC DOMAIN-CONTAINING PROTEIN"/>
    <property type="match status" value="1"/>
</dbReference>
<dbReference type="SUPFAM" id="SSF55785">
    <property type="entry name" value="PYP-like sensor domain (PAS domain)"/>
    <property type="match status" value="2"/>
</dbReference>
<dbReference type="InterPro" id="IPR004358">
    <property type="entry name" value="Sig_transdc_His_kin-like_C"/>
</dbReference>
<dbReference type="Gene3D" id="3.30.565.10">
    <property type="entry name" value="Histidine kinase-like ATPase, C-terminal domain"/>
    <property type="match status" value="1"/>
</dbReference>
<dbReference type="Pfam" id="PF02518">
    <property type="entry name" value="HATPase_c"/>
    <property type="match status" value="1"/>
</dbReference>
<dbReference type="SMART" id="SM00387">
    <property type="entry name" value="HATPase_c"/>
    <property type="match status" value="1"/>
</dbReference>
<dbReference type="SMART" id="SM00065">
    <property type="entry name" value="GAF"/>
    <property type="match status" value="1"/>
</dbReference>
<dbReference type="InterPro" id="IPR036097">
    <property type="entry name" value="HisK_dim/P_sf"/>
</dbReference>
<keyword evidence="3" id="KW-0597">Phosphoprotein</keyword>
<dbReference type="InterPro" id="IPR005467">
    <property type="entry name" value="His_kinase_dom"/>
</dbReference>
<dbReference type="eggNOG" id="COG3290">
    <property type="taxonomic scope" value="Bacteria"/>
</dbReference>
<accession>M3A7I3</accession>
<evidence type="ECO:0000259" key="9">
    <source>
        <dbReference type="PROSITE" id="PS50113"/>
    </source>
</evidence>
<sequence length="989" mass="108473">MDSETRRFAIRLFSAVVVLNLFIGVIVAMTVSVGREQNRQQAAALVESLSTVLRSNLGGIMDKIDLTLLAVADEIARQEREGGIDAAQLEDILRRHDARMPETLGLRVVDETGVIRYGVTGIKVPQASIADHPHFIRLRDSETPGMAISKPLFGRAAKVWMITLGRRLTHPDGTFAGIVHVALPIGRLNDSLAAVKVGEKGAIALWDDSHTLIARYPDLGEPGAIFTSSPIPSPPLRQLIDARGDKAAYVTRSGGDKVLRNHSAHRVGTLPLWVVVGLAEDDYLEEWDHQAWTLGIVSVLFALASVAMAGLFLRGWRARHQAALAIEEAHAQTEDARHRLELILASAGEGICGVDPEGRITFINPAARRMLGWAENEGIGLNLHNEVHHHRGDGSAYPAVACPVSQTLHDGNIRHVPRDVHWRRDGTPLPVEFTCAPIIQNGQVTGVVTLFRDIARRVRAETDAARNLAVTTALGAILRHSLEDRPLDEILHDSLVEILCLPWLNLEEKGSIFLAEPGGRTLRLVAEHNMAPAIVRACATIRVGHCLCGSAAERREVVFAGHVDDRHETRVDDMHEHGHYCVPIMNGPDLLGVLNTYVGHGHQWLNEEERFLKMVADTLAGIIRRKQIEQTLKDSEELSTTLLNATIDGAMLLDPEGRILAANEALAARFGRTPDQMVGSDFFGLLPPHLAEARQAQFEQVLAGKAPMHTHDERDGIVLDNRVYPVGDRDGGVSRVAVFSRDITQQRNAQKTVEKALADLARSNAELEQFAYVASHDLREPLRAITGHLQLLQRRLKDKLDDYAAESLLFAVDGARRMDTLIRDLLDYSRIGHADRQMEDLELGEVVADALANLSAAIADNGATIATLTAMPHAHGNRMELTRLFQNLIGNALKYRSPERPPVVELSATPSGQGWDIAIRDNGIGIDPEYFERIFMIFQRLHTRSEYEGTGIGLAVCRKIVDRHGGGIRVESEPGQGSTFTVSLPAIGG</sequence>
<evidence type="ECO:0000256" key="6">
    <source>
        <dbReference type="SAM" id="Phobius"/>
    </source>
</evidence>
<keyword evidence="6" id="KW-1133">Transmembrane helix</keyword>
<dbReference type="InterPro" id="IPR029016">
    <property type="entry name" value="GAF-like_dom_sf"/>
</dbReference>
<dbReference type="PANTHER" id="PTHR43304">
    <property type="entry name" value="PHYTOCHROME-LIKE PROTEIN CPH1"/>
    <property type="match status" value="1"/>
</dbReference>
<proteinExistence type="predicted"/>
<dbReference type="GO" id="GO:0000155">
    <property type="term" value="F:phosphorelay sensor kinase activity"/>
    <property type="evidence" value="ECO:0007669"/>
    <property type="project" value="InterPro"/>
</dbReference>
<dbReference type="PROSITE" id="PS50109">
    <property type="entry name" value="HIS_KIN"/>
    <property type="match status" value="1"/>
</dbReference>
<dbReference type="InterPro" id="IPR003594">
    <property type="entry name" value="HATPase_dom"/>
</dbReference>